<evidence type="ECO:0000256" key="1">
    <source>
        <dbReference type="SAM" id="SignalP"/>
    </source>
</evidence>
<keyword evidence="1" id="KW-0732">Signal</keyword>
<dbReference type="GeneID" id="117288572"/>
<accession>A0A0U2NCZ9</accession>
<dbReference type="AlphaFoldDB" id="A0A0U2NCZ9"/>
<dbReference type="RefSeq" id="XP_033625369.1">
    <property type="nucleotide sequence ID" value="XM_033769478.1"/>
</dbReference>
<sequence length="97" mass="10919">MAVVPGKTNNGLAWLLLFLMVSTVCLRPCHASRRCSVKGCMVHFGKRIAPFPEQDEEQAVQKATDYQNERQNNLLRLVDRLISNSMTSRNSPIDDDA</sequence>
<dbReference type="OMA" id="DYQNERQ"/>
<protein>
    <submittedName>
        <fullName evidence="2">Arnp25</fullName>
    </submittedName>
</protein>
<organism evidence="2">
    <name type="scientific">Asterias rubens</name>
    <name type="common">Common European starfish</name>
    <name type="synonym">Asterias vulgaris</name>
    <dbReference type="NCBI Taxonomy" id="7604"/>
    <lineage>
        <taxon>Eukaryota</taxon>
        <taxon>Metazoa</taxon>
        <taxon>Echinodermata</taxon>
        <taxon>Eleutherozoa</taxon>
        <taxon>Asterozoa</taxon>
        <taxon>Asteroidea</taxon>
        <taxon>Forcipulatacea</taxon>
        <taxon>Forcipulatida</taxon>
        <taxon>Asteriidae</taxon>
        <taxon>Asterias</taxon>
    </lineage>
</organism>
<reference evidence="2" key="1">
    <citation type="submission" date="2015-08" db="EMBL/GenBank/DDBJ databases">
        <authorList>
            <person name="Babu N.S."/>
            <person name="Beckwith C.J."/>
            <person name="Beseler K.G."/>
            <person name="Brison A."/>
            <person name="Carone J.V."/>
            <person name="Caskin T.P."/>
            <person name="Diamond M."/>
            <person name="Durham M.E."/>
            <person name="Foxe J.M."/>
            <person name="Go M."/>
            <person name="Henderson B.A."/>
            <person name="Jones I.B."/>
            <person name="McGettigan J.A."/>
            <person name="Micheletti S.J."/>
            <person name="Nasrallah M.E."/>
            <person name="Ortiz D."/>
            <person name="Piller C.R."/>
            <person name="Privatt S.R."/>
            <person name="Schneider S.L."/>
            <person name="Sharp S."/>
            <person name="Smith T.C."/>
            <person name="Stanton J.D."/>
            <person name="Ullery H.E."/>
            <person name="Wilson R.J."/>
            <person name="Serrano M.G."/>
            <person name="Buck G."/>
            <person name="Lee V."/>
            <person name="Wang Y."/>
            <person name="Carvalho R."/>
            <person name="Voegtly L."/>
            <person name="Shi R."/>
            <person name="Duckworth R."/>
            <person name="Johnson A."/>
            <person name="Loviza R."/>
            <person name="Walstead R."/>
            <person name="Shah Z."/>
            <person name="Kiflezghi M."/>
            <person name="Wade K."/>
            <person name="Ball S.L."/>
            <person name="Bradley K.W."/>
            <person name="Asai D.J."/>
            <person name="Bowman C.A."/>
            <person name="Russell D.A."/>
            <person name="Pope W.H."/>
            <person name="Jacobs-Sera D."/>
            <person name="Hendrix R.W."/>
            <person name="Hatfull G.F."/>
        </authorList>
    </citation>
    <scope>NUCLEOTIDE SEQUENCE</scope>
    <source>
        <tissue evidence="2">Radial nerve</tissue>
    </source>
</reference>
<feature type="chain" id="PRO_5006831486" evidence="1">
    <location>
        <begin position="32"/>
        <end position="97"/>
    </location>
</feature>
<name>A0A0U2NCZ9_ASTRU</name>
<evidence type="ECO:0000313" key="2">
    <source>
        <dbReference type="EMBL" id="ALJ99984.1"/>
    </source>
</evidence>
<feature type="signal peptide" evidence="1">
    <location>
        <begin position="1"/>
        <end position="31"/>
    </location>
</feature>
<dbReference type="EMBL" id="KT601742">
    <property type="protein sequence ID" value="ALJ99984.1"/>
    <property type="molecule type" value="mRNA"/>
</dbReference>
<dbReference type="RefSeq" id="XP_033625368.1">
    <property type="nucleotide sequence ID" value="XM_033769477.1"/>
</dbReference>
<proteinExistence type="evidence at transcript level"/>